<evidence type="ECO:0000256" key="3">
    <source>
        <dbReference type="ARBA" id="ARBA00023274"/>
    </source>
</evidence>
<accession>A0A2T9ZI92</accession>
<dbReference type="InterPro" id="IPR001854">
    <property type="entry name" value="Ribosomal_uL29"/>
</dbReference>
<evidence type="ECO:0000313" key="4">
    <source>
        <dbReference type="EMBL" id="PVV04288.1"/>
    </source>
</evidence>
<sequence length="123" mass="14045">MTAKVNVAELREKSKAELLQTVSQMKKQIIGLRHQHASGGSGSQGVKIRELRKNIARVLTVITQEERKKVLLASKGKRIPLDLRFKKTRAMRRALSTSELNKKTLRQKKRITHFSVKKYAIKA</sequence>
<dbReference type="GO" id="GO:0000463">
    <property type="term" value="P:maturation of LSU-rRNA from tricistronic rRNA transcript (SSU-rRNA, 5.8S rRNA, LSU-rRNA)"/>
    <property type="evidence" value="ECO:0007669"/>
    <property type="project" value="InterPro"/>
</dbReference>
<dbReference type="PANTHER" id="PTHR45722">
    <property type="entry name" value="60S RIBOSOMAL PROTEIN L35"/>
    <property type="match status" value="1"/>
</dbReference>
<dbReference type="InterPro" id="IPR036049">
    <property type="entry name" value="Ribosomal_uL29_sf"/>
</dbReference>
<comment type="similarity">
    <text evidence="1">Belongs to the universal ribosomal protein uL29 family.</text>
</comment>
<comment type="caution">
    <text evidence="4">The sequence shown here is derived from an EMBL/GenBank/DDBJ whole genome shotgun (WGS) entry which is preliminary data.</text>
</comment>
<evidence type="ECO:0000256" key="2">
    <source>
        <dbReference type="ARBA" id="ARBA00022980"/>
    </source>
</evidence>
<keyword evidence="2" id="KW-0689">Ribosomal protein</keyword>
<dbReference type="GO" id="GO:0003729">
    <property type="term" value="F:mRNA binding"/>
    <property type="evidence" value="ECO:0007669"/>
    <property type="project" value="TreeGrafter"/>
</dbReference>
<dbReference type="GO" id="GO:0022625">
    <property type="term" value="C:cytosolic large ribosomal subunit"/>
    <property type="evidence" value="ECO:0007669"/>
    <property type="project" value="InterPro"/>
</dbReference>
<dbReference type="HAMAP" id="MF_00374">
    <property type="entry name" value="Ribosomal_uL29"/>
    <property type="match status" value="1"/>
</dbReference>
<dbReference type="GO" id="GO:0006412">
    <property type="term" value="P:translation"/>
    <property type="evidence" value="ECO:0007669"/>
    <property type="project" value="InterPro"/>
</dbReference>
<reference evidence="4 5" key="1">
    <citation type="journal article" date="2018" name="MBio">
        <title>Comparative Genomics Reveals the Core Gene Toolbox for the Fungus-Insect Symbiosis.</title>
        <authorList>
            <person name="Wang Y."/>
            <person name="Stata M."/>
            <person name="Wang W."/>
            <person name="Stajich J.E."/>
            <person name="White M.M."/>
            <person name="Moncalvo J.M."/>
        </authorList>
    </citation>
    <scope>NUCLEOTIDE SEQUENCE [LARGE SCALE GENOMIC DNA]</scope>
    <source>
        <strain evidence="4 5">SC-DP-2</strain>
    </source>
</reference>
<dbReference type="STRING" id="133381.A0A2T9ZI92"/>
<proteinExistence type="inferred from homology"/>
<dbReference type="NCBIfam" id="TIGR00012">
    <property type="entry name" value="L29"/>
    <property type="match status" value="1"/>
</dbReference>
<dbReference type="Pfam" id="PF00831">
    <property type="entry name" value="Ribosomal_L29"/>
    <property type="match status" value="1"/>
</dbReference>
<evidence type="ECO:0000313" key="5">
    <source>
        <dbReference type="Proteomes" id="UP000245609"/>
    </source>
</evidence>
<dbReference type="SUPFAM" id="SSF46561">
    <property type="entry name" value="Ribosomal protein L29 (L29p)"/>
    <property type="match status" value="1"/>
</dbReference>
<dbReference type="PANTHER" id="PTHR45722:SF2">
    <property type="entry name" value="LARGE RIBOSOMAL SUBUNIT PROTEIN UL29-RELATED"/>
    <property type="match status" value="1"/>
</dbReference>
<evidence type="ECO:0008006" key="6">
    <source>
        <dbReference type="Google" id="ProtNLM"/>
    </source>
</evidence>
<dbReference type="CDD" id="cd00427">
    <property type="entry name" value="Ribosomal_L29_HIP"/>
    <property type="match status" value="1"/>
</dbReference>
<dbReference type="InterPro" id="IPR045059">
    <property type="entry name" value="Ribosomal_uL29_euk"/>
</dbReference>
<protein>
    <recommendedName>
        <fullName evidence="6">Ribosomal protein L29</fullName>
    </recommendedName>
</protein>
<dbReference type="Gene3D" id="6.10.250.3450">
    <property type="match status" value="1"/>
</dbReference>
<evidence type="ECO:0000256" key="1">
    <source>
        <dbReference type="ARBA" id="ARBA00009254"/>
    </source>
</evidence>
<dbReference type="Gene3D" id="1.10.287.310">
    <property type="match status" value="1"/>
</dbReference>
<dbReference type="FunFam" id="6.10.250.3450:FF:000001">
    <property type="entry name" value="60S ribosomal protein L35"/>
    <property type="match status" value="1"/>
</dbReference>
<keyword evidence="5" id="KW-1185">Reference proteome</keyword>
<gene>
    <name evidence="4" type="ORF">BB560_001213</name>
</gene>
<keyword evidence="3" id="KW-0687">Ribonucleoprotein</keyword>
<dbReference type="OrthoDB" id="528635at2759"/>
<organism evidence="4 5">
    <name type="scientific">Smittium megazygosporum</name>
    <dbReference type="NCBI Taxonomy" id="133381"/>
    <lineage>
        <taxon>Eukaryota</taxon>
        <taxon>Fungi</taxon>
        <taxon>Fungi incertae sedis</taxon>
        <taxon>Zoopagomycota</taxon>
        <taxon>Kickxellomycotina</taxon>
        <taxon>Harpellomycetes</taxon>
        <taxon>Harpellales</taxon>
        <taxon>Legeriomycetaceae</taxon>
        <taxon>Smittium</taxon>
    </lineage>
</organism>
<dbReference type="EMBL" id="MBFS01000142">
    <property type="protein sequence ID" value="PVV04288.1"/>
    <property type="molecule type" value="Genomic_DNA"/>
</dbReference>
<dbReference type="Proteomes" id="UP000245609">
    <property type="component" value="Unassembled WGS sequence"/>
</dbReference>
<name>A0A2T9ZI92_9FUNG</name>
<dbReference type="AlphaFoldDB" id="A0A2T9ZI92"/>
<dbReference type="GO" id="GO:0003735">
    <property type="term" value="F:structural constituent of ribosome"/>
    <property type="evidence" value="ECO:0007669"/>
    <property type="project" value="InterPro"/>
</dbReference>